<gene>
    <name evidence="2" type="ORF">BDK63_003484</name>
</gene>
<organism evidence="2 3">
    <name type="scientific">Halomonas campaniensis</name>
    <dbReference type="NCBI Taxonomy" id="213554"/>
    <lineage>
        <taxon>Bacteria</taxon>
        <taxon>Pseudomonadati</taxon>
        <taxon>Pseudomonadota</taxon>
        <taxon>Gammaproteobacteria</taxon>
        <taxon>Oceanospirillales</taxon>
        <taxon>Halomonadaceae</taxon>
        <taxon>Halomonas</taxon>
    </lineage>
</organism>
<dbReference type="RefSeq" id="WP_183334262.1">
    <property type="nucleotide sequence ID" value="NZ_JACHZF010000038.1"/>
</dbReference>
<keyword evidence="1" id="KW-0472">Membrane</keyword>
<comment type="caution">
    <text evidence="2">The sequence shown here is derived from an EMBL/GenBank/DDBJ whole genome shotgun (WGS) entry which is preliminary data.</text>
</comment>
<sequence length="142" mass="15665">MSDSKSQRPQLGFTLIEALVALLVLAIGLLGVAAMQLKAVQSAHVSYQRSIAVVAAQDAEERLWVEMMVHSMVCPFKDSSELAHVQNWGAAWRPYFNELQVDSSLGLAEEGCAFRVLLGWSDERFIDEEVSTLVFLAKLPGK</sequence>
<keyword evidence="3" id="KW-1185">Reference proteome</keyword>
<dbReference type="NCBIfam" id="TIGR02532">
    <property type="entry name" value="IV_pilin_GFxxxE"/>
    <property type="match status" value="1"/>
</dbReference>
<name>A0A7W5PD24_9GAMM</name>
<dbReference type="Proteomes" id="UP000553442">
    <property type="component" value="Unassembled WGS sequence"/>
</dbReference>
<proteinExistence type="predicted"/>
<keyword evidence="1" id="KW-0812">Transmembrane</keyword>
<dbReference type="EMBL" id="JACHZF010000038">
    <property type="protein sequence ID" value="MBB3332586.1"/>
    <property type="molecule type" value="Genomic_DNA"/>
</dbReference>
<evidence type="ECO:0000313" key="3">
    <source>
        <dbReference type="Proteomes" id="UP000553442"/>
    </source>
</evidence>
<feature type="transmembrane region" description="Helical" evidence="1">
    <location>
        <begin position="12"/>
        <end position="35"/>
    </location>
</feature>
<keyword evidence="1" id="KW-1133">Transmembrane helix</keyword>
<dbReference type="InterPro" id="IPR012902">
    <property type="entry name" value="N_methyl_site"/>
</dbReference>
<accession>A0A7W5PD24</accession>
<dbReference type="NCBIfam" id="TIGR02523">
    <property type="entry name" value="type_IV_pilV"/>
    <property type="match status" value="1"/>
</dbReference>
<dbReference type="Pfam" id="PF07963">
    <property type="entry name" value="N_methyl"/>
    <property type="match status" value="1"/>
</dbReference>
<evidence type="ECO:0000256" key="1">
    <source>
        <dbReference type="SAM" id="Phobius"/>
    </source>
</evidence>
<dbReference type="AlphaFoldDB" id="A0A7W5PD24"/>
<reference evidence="2 3" key="1">
    <citation type="submission" date="2020-08" db="EMBL/GenBank/DDBJ databases">
        <title>Genomic Encyclopedia of Archaeal and Bacterial Type Strains, Phase II (KMG-II): from individual species to whole genera.</title>
        <authorList>
            <person name="Goeker M."/>
        </authorList>
    </citation>
    <scope>NUCLEOTIDE SEQUENCE [LARGE SCALE GENOMIC DNA]</scope>
    <source>
        <strain evidence="2 3">5AG</strain>
    </source>
</reference>
<evidence type="ECO:0000313" key="2">
    <source>
        <dbReference type="EMBL" id="MBB3332586.1"/>
    </source>
</evidence>
<dbReference type="InterPro" id="IPR013362">
    <property type="entry name" value="Pilus_4_PilV"/>
</dbReference>
<protein>
    <submittedName>
        <fullName evidence="2">Type IV pilus assembly protein PilV</fullName>
    </submittedName>
</protein>